<feature type="compositionally biased region" description="Gly residues" evidence="1">
    <location>
        <begin position="108"/>
        <end position="123"/>
    </location>
</feature>
<feature type="compositionally biased region" description="Low complexity" evidence="1">
    <location>
        <begin position="10"/>
        <end position="25"/>
    </location>
</feature>
<evidence type="ECO:0000313" key="2">
    <source>
        <dbReference type="EMBL" id="BAD68508.1"/>
    </source>
</evidence>
<feature type="region of interest" description="Disordered" evidence="1">
    <location>
        <begin position="1"/>
        <end position="36"/>
    </location>
</feature>
<name>Q5VPW5_ORYSJ</name>
<sequence length="181" mass="19609">MATADTTGFRASSSYRTSSAARMSSPTPPTAARRRRRVKCRVVERACWRRKIAAVILLLLRLPLRAAGDGDVKLAFSTMGGTRRERGGYPVDRPLGELRGVEDDGRDGVGGSGGGKARAGGSNGRWSWHPTAGFLPHPGVPPPELTRDVSPSLSLRPSPPCCLDHSTPRIRRWNEGIERET</sequence>
<feature type="region of interest" description="Disordered" evidence="1">
    <location>
        <begin position="85"/>
        <end position="167"/>
    </location>
</feature>
<accession>Q5VPW5</accession>
<dbReference type="EMBL" id="AP003538">
    <property type="protein sequence ID" value="BAD68508.1"/>
    <property type="molecule type" value="Genomic_DNA"/>
</dbReference>
<reference evidence="3" key="2">
    <citation type="journal article" date="2008" name="Nucleic Acids Res.">
        <title>The rice annotation project database (RAP-DB): 2008 update.</title>
        <authorList>
            <consortium name="The rice annotation project (RAP)"/>
        </authorList>
    </citation>
    <scope>GENOME REANNOTATION</scope>
    <source>
        <strain evidence="3">cv. Nipponbare</strain>
    </source>
</reference>
<dbReference type="Proteomes" id="UP000000763">
    <property type="component" value="Chromosome 6"/>
</dbReference>
<feature type="compositionally biased region" description="Basic and acidic residues" evidence="1">
    <location>
        <begin position="94"/>
        <end position="107"/>
    </location>
</feature>
<protein>
    <submittedName>
        <fullName evidence="2">Uncharacterized protein</fullName>
    </submittedName>
</protein>
<reference evidence="3" key="1">
    <citation type="journal article" date="2005" name="Nature">
        <title>The map-based sequence of the rice genome.</title>
        <authorList>
            <consortium name="International rice genome sequencing project (IRGSP)"/>
            <person name="Matsumoto T."/>
            <person name="Wu J."/>
            <person name="Kanamori H."/>
            <person name="Katayose Y."/>
            <person name="Fujisawa M."/>
            <person name="Namiki N."/>
            <person name="Mizuno H."/>
            <person name="Yamamoto K."/>
            <person name="Antonio B.A."/>
            <person name="Baba T."/>
            <person name="Sakata K."/>
            <person name="Nagamura Y."/>
            <person name="Aoki H."/>
            <person name="Arikawa K."/>
            <person name="Arita K."/>
            <person name="Bito T."/>
            <person name="Chiden Y."/>
            <person name="Fujitsuka N."/>
            <person name="Fukunaka R."/>
            <person name="Hamada M."/>
            <person name="Harada C."/>
            <person name="Hayashi A."/>
            <person name="Hijishita S."/>
            <person name="Honda M."/>
            <person name="Hosokawa S."/>
            <person name="Ichikawa Y."/>
            <person name="Idonuma A."/>
            <person name="Iijima M."/>
            <person name="Ikeda M."/>
            <person name="Ikeno M."/>
            <person name="Ito K."/>
            <person name="Ito S."/>
            <person name="Ito T."/>
            <person name="Ito Y."/>
            <person name="Ito Y."/>
            <person name="Iwabuchi A."/>
            <person name="Kamiya K."/>
            <person name="Karasawa W."/>
            <person name="Kurita K."/>
            <person name="Katagiri S."/>
            <person name="Kikuta A."/>
            <person name="Kobayashi H."/>
            <person name="Kobayashi N."/>
            <person name="Machita K."/>
            <person name="Maehara T."/>
            <person name="Masukawa M."/>
            <person name="Mizubayashi T."/>
            <person name="Mukai Y."/>
            <person name="Nagasaki H."/>
            <person name="Nagata Y."/>
            <person name="Naito S."/>
            <person name="Nakashima M."/>
            <person name="Nakama Y."/>
            <person name="Nakamichi Y."/>
            <person name="Nakamura M."/>
            <person name="Meguro A."/>
            <person name="Negishi M."/>
            <person name="Ohta I."/>
            <person name="Ohta T."/>
            <person name="Okamoto M."/>
            <person name="Ono N."/>
            <person name="Saji S."/>
            <person name="Sakaguchi M."/>
            <person name="Sakai K."/>
            <person name="Shibata M."/>
            <person name="Shimokawa T."/>
            <person name="Song J."/>
            <person name="Takazaki Y."/>
            <person name="Terasawa K."/>
            <person name="Tsugane M."/>
            <person name="Tsuji K."/>
            <person name="Ueda S."/>
            <person name="Waki K."/>
            <person name="Yamagata H."/>
            <person name="Yamamoto M."/>
            <person name="Yamamoto S."/>
            <person name="Yamane H."/>
            <person name="Yoshiki S."/>
            <person name="Yoshihara R."/>
            <person name="Yukawa K."/>
            <person name="Zhong H."/>
            <person name="Yano M."/>
            <person name="Yuan Q."/>
            <person name="Ouyang S."/>
            <person name="Liu J."/>
            <person name="Jones K.M."/>
            <person name="Gansberger K."/>
            <person name="Moffat K."/>
            <person name="Hill J."/>
            <person name="Bera J."/>
            <person name="Fadrosh D."/>
            <person name="Jin S."/>
            <person name="Johri S."/>
            <person name="Kim M."/>
            <person name="Overton L."/>
            <person name="Reardon M."/>
            <person name="Tsitrin T."/>
            <person name="Vuong H."/>
            <person name="Weaver B."/>
            <person name="Ciecko A."/>
            <person name="Tallon L."/>
            <person name="Jackson J."/>
            <person name="Pai G."/>
            <person name="Aken S.V."/>
            <person name="Utterback T."/>
            <person name="Reidmuller S."/>
            <person name="Feldblyum T."/>
            <person name="Hsiao J."/>
            <person name="Zismann V."/>
            <person name="Iobst S."/>
            <person name="de Vazeille A.R."/>
            <person name="Buell C.R."/>
            <person name="Ying K."/>
            <person name="Li Y."/>
            <person name="Lu T."/>
            <person name="Huang Y."/>
            <person name="Zhao Q."/>
            <person name="Feng Q."/>
            <person name="Zhang L."/>
            <person name="Zhu J."/>
            <person name="Weng Q."/>
            <person name="Mu J."/>
            <person name="Lu Y."/>
            <person name="Fan D."/>
            <person name="Liu Y."/>
            <person name="Guan J."/>
            <person name="Zhang Y."/>
            <person name="Yu S."/>
            <person name="Liu X."/>
            <person name="Zhang Y."/>
            <person name="Hong G."/>
            <person name="Han B."/>
            <person name="Choisne N."/>
            <person name="Demange N."/>
            <person name="Orjeda G."/>
            <person name="Samain S."/>
            <person name="Cattolico L."/>
            <person name="Pelletier E."/>
            <person name="Couloux A."/>
            <person name="Segurens B."/>
            <person name="Wincker P."/>
            <person name="D'Hont A."/>
            <person name="Scarpelli C."/>
            <person name="Weissenbach J."/>
            <person name="Salanoubat M."/>
            <person name="Quetier F."/>
            <person name="Yu Y."/>
            <person name="Kim H.R."/>
            <person name="Rambo T."/>
            <person name="Currie J."/>
            <person name="Collura K."/>
            <person name="Luo M."/>
            <person name="Yang T."/>
            <person name="Ammiraju J.S.S."/>
            <person name="Engler F."/>
            <person name="Soderlund C."/>
            <person name="Wing R.A."/>
            <person name="Palmer L.E."/>
            <person name="de la Bastide M."/>
            <person name="Spiegel L."/>
            <person name="Nascimento L."/>
            <person name="Zutavern T."/>
            <person name="O'Shaughnessy A."/>
            <person name="Dike S."/>
            <person name="Dedhia N."/>
            <person name="Preston R."/>
            <person name="Balija V."/>
            <person name="McCombie W.R."/>
            <person name="Chow T."/>
            <person name="Chen H."/>
            <person name="Chung M."/>
            <person name="Chen C."/>
            <person name="Shaw J."/>
            <person name="Wu H."/>
            <person name="Hsiao K."/>
            <person name="Chao Y."/>
            <person name="Chu M."/>
            <person name="Cheng C."/>
            <person name="Hour A."/>
            <person name="Lee P."/>
            <person name="Lin S."/>
            <person name="Lin Y."/>
            <person name="Liou J."/>
            <person name="Liu S."/>
            <person name="Hsing Y."/>
            <person name="Raghuvanshi S."/>
            <person name="Mohanty A."/>
            <person name="Bharti A.K."/>
            <person name="Gaur A."/>
            <person name="Gupta V."/>
            <person name="Kumar D."/>
            <person name="Ravi V."/>
            <person name="Vij S."/>
            <person name="Kapur A."/>
            <person name="Khurana P."/>
            <person name="Khurana P."/>
            <person name="Khurana J.P."/>
            <person name="Tyagi A.K."/>
            <person name="Gaikwad K."/>
            <person name="Singh A."/>
            <person name="Dalal V."/>
            <person name="Srivastava S."/>
            <person name="Dixit A."/>
            <person name="Pal A.K."/>
            <person name="Ghazi I.A."/>
            <person name="Yadav M."/>
            <person name="Pandit A."/>
            <person name="Bhargava A."/>
            <person name="Sureshbabu K."/>
            <person name="Batra K."/>
            <person name="Sharma T.R."/>
            <person name="Mohapatra T."/>
            <person name="Singh N.K."/>
            <person name="Messing J."/>
            <person name="Nelson A.B."/>
            <person name="Fuks G."/>
            <person name="Kavchok S."/>
            <person name="Keizer G."/>
            <person name="Linton E."/>
            <person name="Llaca V."/>
            <person name="Song R."/>
            <person name="Tanyolac B."/>
            <person name="Young S."/>
            <person name="Ho-Il K."/>
            <person name="Hahn J.H."/>
            <person name="Sangsakoo G."/>
            <person name="Vanavichit A."/>
            <person name="de Mattos Luiz.A.T."/>
            <person name="Zimmer P.D."/>
            <person name="Malone G."/>
            <person name="Dellagostin O."/>
            <person name="de Oliveira A.C."/>
            <person name="Bevan M."/>
            <person name="Bancroft I."/>
            <person name="Minx P."/>
            <person name="Cordum H."/>
            <person name="Wilson R."/>
            <person name="Cheng Z."/>
            <person name="Jin W."/>
            <person name="Jiang J."/>
            <person name="Leong S.A."/>
            <person name="Iwama H."/>
            <person name="Gojobori T."/>
            <person name="Itoh T."/>
            <person name="Niimura Y."/>
            <person name="Fujii Y."/>
            <person name="Habara T."/>
            <person name="Sakai H."/>
            <person name="Sato Y."/>
            <person name="Wilson G."/>
            <person name="Kumar K."/>
            <person name="McCouch S."/>
            <person name="Juretic N."/>
            <person name="Hoen D."/>
            <person name="Wright S."/>
            <person name="Bruskiewich R."/>
            <person name="Bureau T."/>
            <person name="Miyao A."/>
            <person name="Hirochika H."/>
            <person name="Nishikawa T."/>
            <person name="Kadowaki K."/>
            <person name="Sugiura M."/>
            <person name="Burr B."/>
            <person name="Sasaki T."/>
        </authorList>
    </citation>
    <scope>NUCLEOTIDE SEQUENCE [LARGE SCALE GENOMIC DNA]</scope>
    <source>
        <strain evidence="3">cv. Nipponbare</strain>
    </source>
</reference>
<evidence type="ECO:0000313" key="3">
    <source>
        <dbReference type="Proteomes" id="UP000000763"/>
    </source>
</evidence>
<dbReference type="AlphaFoldDB" id="Q5VPW5"/>
<evidence type="ECO:0000256" key="1">
    <source>
        <dbReference type="SAM" id="MobiDB-lite"/>
    </source>
</evidence>
<organism evidence="2 3">
    <name type="scientific">Oryza sativa subsp. japonica</name>
    <name type="common">Rice</name>
    <dbReference type="NCBI Taxonomy" id="39947"/>
    <lineage>
        <taxon>Eukaryota</taxon>
        <taxon>Viridiplantae</taxon>
        <taxon>Streptophyta</taxon>
        <taxon>Embryophyta</taxon>
        <taxon>Tracheophyta</taxon>
        <taxon>Spermatophyta</taxon>
        <taxon>Magnoliopsida</taxon>
        <taxon>Liliopsida</taxon>
        <taxon>Poales</taxon>
        <taxon>Poaceae</taxon>
        <taxon>BOP clade</taxon>
        <taxon>Oryzoideae</taxon>
        <taxon>Oryzeae</taxon>
        <taxon>Oryzinae</taxon>
        <taxon>Oryza</taxon>
        <taxon>Oryza sativa</taxon>
    </lineage>
</organism>
<gene>
    <name evidence="2" type="primary">OSJNBa0059O19.18</name>
</gene>
<proteinExistence type="predicted"/>